<dbReference type="Proteomes" id="UP000198935">
    <property type="component" value="Unassembled WGS sequence"/>
</dbReference>
<evidence type="ECO:0000256" key="1">
    <source>
        <dbReference type="SAM" id="Phobius"/>
    </source>
</evidence>
<reference evidence="3" key="1">
    <citation type="submission" date="2016-10" db="EMBL/GenBank/DDBJ databases">
        <authorList>
            <person name="Varghese N."/>
            <person name="Submissions S."/>
        </authorList>
    </citation>
    <scope>NUCLEOTIDE SEQUENCE [LARGE SCALE GENOMIC DNA]</scope>
    <source>
        <strain evidence="3">SP</strain>
    </source>
</reference>
<sequence>MEQKIIDEKESGFLKNKVRGILLVLVPPLPYLMVFACGTLRRSNIFFRTYSLACGTLPQAVKGRIRDRSVCTFMP</sequence>
<accession>A0A1H3GV29</accession>
<dbReference type="EMBL" id="FNPI01000001">
    <property type="protein sequence ID" value="SDY06189.1"/>
    <property type="molecule type" value="Genomic_DNA"/>
</dbReference>
<keyword evidence="1" id="KW-1133">Transmembrane helix</keyword>
<name>A0A1H3GV29_9BACI</name>
<feature type="transmembrane region" description="Helical" evidence="1">
    <location>
        <begin position="20"/>
        <end position="40"/>
    </location>
</feature>
<evidence type="ECO:0000313" key="3">
    <source>
        <dbReference type="Proteomes" id="UP000198935"/>
    </source>
</evidence>
<evidence type="ECO:0000313" key="2">
    <source>
        <dbReference type="EMBL" id="SDY06189.1"/>
    </source>
</evidence>
<keyword evidence="1" id="KW-0812">Transmembrane</keyword>
<protein>
    <submittedName>
        <fullName evidence="2">Uncharacterized protein</fullName>
    </submittedName>
</protein>
<proteinExistence type="predicted"/>
<dbReference type="AlphaFoldDB" id="A0A1H3GV29"/>
<keyword evidence="1" id="KW-0472">Membrane</keyword>
<gene>
    <name evidence="2" type="ORF">SAMN05421736_101268</name>
</gene>
<organism evidence="2 3">
    <name type="scientific">Evansella caseinilytica</name>
    <dbReference type="NCBI Taxonomy" id="1503961"/>
    <lineage>
        <taxon>Bacteria</taxon>
        <taxon>Bacillati</taxon>
        <taxon>Bacillota</taxon>
        <taxon>Bacilli</taxon>
        <taxon>Bacillales</taxon>
        <taxon>Bacillaceae</taxon>
        <taxon>Evansella</taxon>
    </lineage>
</organism>
<keyword evidence="3" id="KW-1185">Reference proteome</keyword>